<reference evidence="1 3" key="1">
    <citation type="journal article" date="2011" name="Nature">
        <title>The Medicago genome provides insight into the evolution of rhizobial symbioses.</title>
        <authorList>
            <person name="Young N.D."/>
            <person name="Debelle F."/>
            <person name="Oldroyd G.E."/>
            <person name="Geurts R."/>
            <person name="Cannon S.B."/>
            <person name="Udvardi M.K."/>
            <person name="Benedito V.A."/>
            <person name="Mayer K.F."/>
            <person name="Gouzy J."/>
            <person name="Schoof H."/>
            <person name="Van de Peer Y."/>
            <person name="Proost S."/>
            <person name="Cook D.R."/>
            <person name="Meyers B.C."/>
            <person name="Spannagl M."/>
            <person name="Cheung F."/>
            <person name="De Mita S."/>
            <person name="Krishnakumar V."/>
            <person name="Gundlach H."/>
            <person name="Zhou S."/>
            <person name="Mudge J."/>
            <person name="Bharti A.K."/>
            <person name="Murray J.D."/>
            <person name="Naoumkina M.A."/>
            <person name="Rosen B."/>
            <person name="Silverstein K.A."/>
            <person name="Tang H."/>
            <person name="Rombauts S."/>
            <person name="Zhao P.X."/>
            <person name="Zhou P."/>
            <person name="Barbe V."/>
            <person name="Bardou P."/>
            <person name="Bechner M."/>
            <person name="Bellec A."/>
            <person name="Berger A."/>
            <person name="Berges H."/>
            <person name="Bidwell S."/>
            <person name="Bisseling T."/>
            <person name="Choisne N."/>
            <person name="Couloux A."/>
            <person name="Denny R."/>
            <person name="Deshpande S."/>
            <person name="Dai X."/>
            <person name="Doyle J.J."/>
            <person name="Dudez A.M."/>
            <person name="Farmer A.D."/>
            <person name="Fouteau S."/>
            <person name="Franken C."/>
            <person name="Gibelin C."/>
            <person name="Gish J."/>
            <person name="Goldstein S."/>
            <person name="Gonzalez A.J."/>
            <person name="Green P.J."/>
            <person name="Hallab A."/>
            <person name="Hartog M."/>
            <person name="Hua A."/>
            <person name="Humphray S.J."/>
            <person name="Jeong D.H."/>
            <person name="Jing Y."/>
            <person name="Jocker A."/>
            <person name="Kenton S.M."/>
            <person name="Kim D.J."/>
            <person name="Klee K."/>
            <person name="Lai H."/>
            <person name="Lang C."/>
            <person name="Lin S."/>
            <person name="Macmil S.L."/>
            <person name="Magdelenat G."/>
            <person name="Matthews L."/>
            <person name="McCorrison J."/>
            <person name="Monaghan E.L."/>
            <person name="Mun J.H."/>
            <person name="Najar F.Z."/>
            <person name="Nicholson C."/>
            <person name="Noirot C."/>
            <person name="O'Bleness M."/>
            <person name="Paule C.R."/>
            <person name="Poulain J."/>
            <person name="Prion F."/>
            <person name="Qin B."/>
            <person name="Qu C."/>
            <person name="Retzel E.F."/>
            <person name="Riddle C."/>
            <person name="Sallet E."/>
            <person name="Samain S."/>
            <person name="Samson N."/>
            <person name="Sanders I."/>
            <person name="Saurat O."/>
            <person name="Scarpelli C."/>
            <person name="Schiex T."/>
            <person name="Segurens B."/>
            <person name="Severin A.J."/>
            <person name="Sherrier D.J."/>
            <person name="Shi R."/>
            <person name="Sims S."/>
            <person name="Singer S.R."/>
            <person name="Sinharoy S."/>
            <person name="Sterck L."/>
            <person name="Viollet A."/>
            <person name="Wang B.B."/>
            <person name="Wang K."/>
            <person name="Wang M."/>
            <person name="Wang X."/>
            <person name="Warfsmann J."/>
            <person name="Weissenbach J."/>
            <person name="White D.D."/>
            <person name="White J.D."/>
            <person name="Wiley G.B."/>
            <person name="Wincker P."/>
            <person name="Xing Y."/>
            <person name="Yang L."/>
            <person name="Yao Z."/>
            <person name="Ying F."/>
            <person name="Zhai J."/>
            <person name="Zhou L."/>
            <person name="Zuber A."/>
            <person name="Denarie J."/>
            <person name="Dixon R.A."/>
            <person name="May G.D."/>
            <person name="Schwartz D.C."/>
            <person name="Rogers J."/>
            <person name="Quetier F."/>
            <person name="Town C.D."/>
            <person name="Roe B.A."/>
        </authorList>
    </citation>
    <scope>NUCLEOTIDE SEQUENCE [LARGE SCALE GENOMIC DNA]</scope>
    <source>
        <strain evidence="1">A17</strain>
        <strain evidence="2 3">cv. Jemalong A17</strain>
    </source>
</reference>
<organism evidence="1 3">
    <name type="scientific">Medicago truncatula</name>
    <name type="common">Barrel medic</name>
    <name type="synonym">Medicago tribuloides</name>
    <dbReference type="NCBI Taxonomy" id="3880"/>
    <lineage>
        <taxon>Eukaryota</taxon>
        <taxon>Viridiplantae</taxon>
        <taxon>Streptophyta</taxon>
        <taxon>Embryophyta</taxon>
        <taxon>Tracheophyta</taxon>
        <taxon>Spermatophyta</taxon>
        <taxon>Magnoliopsida</taxon>
        <taxon>eudicotyledons</taxon>
        <taxon>Gunneridae</taxon>
        <taxon>Pentapetalae</taxon>
        <taxon>rosids</taxon>
        <taxon>fabids</taxon>
        <taxon>Fabales</taxon>
        <taxon>Fabaceae</taxon>
        <taxon>Papilionoideae</taxon>
        <taxon>50 kb inversion clade</taxon>
        <taxon>NPAAA clade</taxon>
        <taxon>Hologalegina</taxon>
        <taxon>IRL clade</taxon>
        <taxon>Trifolieae</taxon>
        <taxon>Medicago</taxon>
    </lineage>
</organism>
<keyword evidence="3" id="KW-1185">Reference proteome</keyword>
<protein>
    <submittedName>
        <fullName evidence="1 2">Uncharacterized protein</fullName>
    </submittedName>
</protein>
<gene>
    <name evidence="1" type="ordered locus">MTR_3g050055</name>
</gene>
<dbReference type="Proteomes" id="UP000002051">
    <property type="component" value="Chromosome 3"/>
</dbReference>
<evidence type="ECO:0000313" key="1">
    <source>
        <dbReference type="EMBL" id="KEH33810.1"/>
    </source>
</evidence>
<sequence>MYHQPEFLKITSPSCLRIWVKIEDGQGKSQSLGKRQQSPSIRREITNPKVDAFINLGVIMLTSNYGKMSIVLNEVYT</sequence>
<dbReference type="EnsemblPlants" id="KEH33810">
    <property type="protein sequence ID" value="KEH33810"/>
    <property type="gene ID" value="MTR_3g050055"/>
</dbReference>
<evidence type="ECO:0000313" key="2">
    <source>
        <dbReference type="EnsemblPlants" id="KEH33810"/>
    </source>
</evidence>
<reference evidence="1 3" key="2">
    <citation type="journal article" date="2014" name="BMC Genomics">
        <title>An improved genome release (version Mt4.0) for the model legume Medicago truncatula.</title>
        <authorList>
            <person name="Tang H."/>
            <person name="Krishnakumar V."/>
            <person name="Bidwell S."/>
            <person name="Rosen B."/>
            <person name="Chan A."/>
            <person name="Zhou S."/>
            <person name="Gentzbittel L."/>
            <person name="Childs K.L."/>
            <person name="Yandell M."/>
            <person name="Gundlach H."/>
            <person name="Mayer K.F."/>
            <person name="Schwartz D.C."/>
            <person name="Town C.D."/>
        </authorList>
    </citation>
    <scope>GENOME REANNOTATION</scope>
    <source>
        <strain evidence="1">A17</strain>
        <strain evidence="2 3">cv. Jemalong A17</strain>
    </source>
</reference>
<evidence type="ECO:0000313" key="3">
    <source>
        <dbReference type="Proteomes" id="UP000002051"/>
    </source>
</evidence>
<dbReference type="AlphaFoldDB" id="A0A072V6M5"/>
<reference evidence="2" key="3">
    <citation type="submission" date="2015-04" db="UniProtKB">
        <authorList>
            <consortium name="EnsemblPlants"/>
        </authorList>
    </citation>
    <scope>IDENTIFICATION</scope>
    <source>
        <strain evidence="2">cv. Jemalong A17</strain>
    </source>
</reference>
<name>A0A072V6M5_MEDTR</name>
<proteinExistence type="predicted"/>
<dbReference type="HOGENOM" id="CLU_2641823_0_0_1"/>
<dbReference type="EMBL" id="CM001219">
    <property type="protein sequence ID" value="KEH33810.1"/>
    <property type="molecule type" value="Genomic_DNA"/>
</dbReference>
<accession>A0A072V6M5</accession>